<proteinExistence type="predicted"/>
<evidence type="ECO:0000313" key="2">
    <source>
        <dbReference type="EMBL" id="TCS41589.1"/>
    </source>
</evidence>
<protein>
    <recommendedName>
        <fullName evidence="4">Inner membrane protein</fullName>
    </recommendedName>
</protein>
<name>A0A4R3I8G7_9GAMM</name>
<evidence type="ECO:0008006" key="4">
    <source>
        <dbReference type="Google" id="ProtNLM"/>
    </source>
</evidence>
<keyword evidence="1" id="KW-1133">Transmembrane helix</keyword>
<dbReference type="RefSeq" id="WP_132700970.1">
    <property type="nucleotide sequence ID" value="NZ_SLZR01000005.1"/>
</dbReference>
<keyword evidence="1" id="KW-0812">Transmembrane</keyword>
<evidence type="ECO:0000256" key="1">
    <source>
        <dbReference type="SAM" id="Phobius"/>
    </source>
</evidence>
<evidence type="ECO:0000313" key="3">
    <source>
        <dbReference type="Proteomes" id="UP000295793"/>
    </source>
</evidence>
<accession>A0A4R3I8G7</accession>
<reference evidence="2 3" key="1">
    <citation type="submission" date="2019-03" db="EMBL/GenBank/DDBJ databases">
        <title>Genomic Encyclopedia of Archaeal and Bacterial Type Strains, Phase II (KMG-II): from individual species to whole genera.</title>
        <authorList>
            <person name="Goeker M."/>
        </authorList>
    </citation>
    <scope>NUCLEOTIDE SEQUENCE [LARGE SCALE GENOMIC DNA]</scope>
    <source>
        <strain evidence="2 3">DSM 15388</strain>
    </source>
</reference>
<organism evidence="2 3">
    <name type="scientific">Reinekea marinisedimentorum</name>
    <dbReference type="NCBI Taxonomy" id="230495"/>
    <lineage>
        <taxon>Bacteria</taxon>
        <taxon>Pseudomonadati</taxon>
        <taxon>Pseudomonadota</taxon>
        <taxon>Gammaproteobacteria</taxon>
        <taxon>Oceanospirillales</taxon>
        <taxon>Saccharospirillaceae</taxon>
        <taxon>Reinekea</taxon>
    </lineage>
</organism>
<dbReference type="OrthoDB" id="6196799at2"/>
<keyword evidence="1" id="KW-0472">Membrane</keyword>
<feature type="transmembrane region" description="Helical" evidence="1">
    <location>
        <begin position="12"/>
        <end position="29"/>
    </location>
</feature>
<dbReference type="AlphaFoldDB" id="A0A4R3I8G7"/>
<comment type="caution">
    <text evidence="2">The sequence shown here is derived from an EMBL/GenBank/DDBJ whole genome shotgun (WGS) entry which is preliminary data.</text>
</comment>
<gene>
    <name evidence="2" type="ORF">BCF53_10514</name>
</gene>
<dbReference type="Proteomes" id="UP000295793">
    <property type="component" value="Unassembled WGS sequence"/>
</dbReference>
<feature type="transmembrane region" description="Helical" evidence="1">
    <location>
        <begin position="68"/>
        <end position="88"/>
    </location>
</feature>
<sequence length="101" mass="11236">MIDVYAVLSNLELAQVGAALLLIPLICWLNTHRSSFLCRWVVLLSGYVIQIGFYLILDDVGFRSNLLVLFATLAGCMWIYSTALLWPAKALIPVPANKENP</sequence>
<dbReference type="EMBL" id="SLZR01000005">
    <property type="protein sequence ID" value="TCS41589.1"/>
    <property type="molecule type" value="Genomic_DNA"/>
</dbReference>
<feature type="transmembrane region" description="Helical" evidence="1">
    <location>
        <begin position="36"/>
        <end position="56"/>
    </location>
</feature>
<keyword evidence="3" id="KW-1185">Reference proteome</keyword>